<name>A0A1Y2GM84_9FUNG</name>
<gene>
    <name evidence="2" type="ORF">BCR41DRAFT_355439</name>
</gene>
<organism evidence="2 3">
    <name type="scientific">Lobosporangium transversale</name>
    <dbReference type="NCBI Taxonomy" id="64571"/>
    <lineage>
        <taxon>Eukaryota</taxon>
        <taxon>Fungi</taxon>
        <taxon>Fungi incertae sedis</taxon>
        <taxon>Mucoromycota</taxon>
        <taxon>Mortierellomycotina</taxon>
        <taxon>Mortierellomycetes</taxon>
        <taxon>Mortierellales</taxon>
        <taxon>Mortierellaceae</taxon>
        <taxon>Lobosporangium</taxon>
    </lineage>
</organism>
<feature type="compositionally biased region" description="Polar residues" evidence="1">
    <location>
        <begin position="312"/>
        <end position="330"/>
    </location>
</feature>
<feature type="compositionally biased region" description="Low complexity" evidence="1">
    <location>
        <begin position="582"/>
        <end position="606"/>
    </location>
</feature>
<dbReference type="OrthoDB" id="2448966at2759"/>
<feature type="compositionally biased region" description="Basic and acidic residues" evidence="1">
    <location>
        <begin position="350"/>
        <end position="363"/>
    </location>
</feature>
<feature type="compositionally biased region" description="Low complexity" evidence="1">
    <location>
        <begin position="21"/>
        <end position="39"/>
    </location>
</feature>
<protein>
    <submittedName>
        <fullName evidence="2">Uncharacterized protein</fullName>
    </submittedName>
</protein>
<accession>A0A1Y2GM84</accession>
<evidence type="ECO:0000313" key="2">
    <source>
        <dbReference type="EMBL" id="ORZ13323.1"/>
    </source>
</evidence>
<feature type="region of interest" description="Disordered" evidence="1">
    <location>
        <begin position="582"/>
        <end position="621"/>
    </location>
</feature>
<proteinExistence type="predicted"/>
<dbReference type="EMBL" id="MCFF01000023">
    <property type="protein sequence ID" value="ORZ13323.1"/>
    <property type="molecule type" value="Genomic_DNA"/>
</dbReference>
<evidence type="ECO:0000256" key="1">
    <source>
        <dbReference type="SAM" id="MobiDB-lite"/>
    </source>
</evidence>
<dbReference type="AlphaFoldDB" id="A0A1Y2GM84"/>
<feature type="region of interest" description="Disordered" evidence="1">
    <location>
        <begin position="21"/>
        <end position="46"/>
    </location>
</feature>
<sequence length="671" mass="74058">MLSTQPRSFDVLGSFKGLSLDSSTSHVNNDSDNNNSTSDGAFRSTTSTRSKILPKAFTRVAKLQPNNSTSLFDNKQIKTTESNCTARRDSGHCEDANDSTNAYQISKGLQRFRPSLPSFNSQDSDYLALPAQRDSKKITCSYSTFTRIPKLPSNNSNNTIIHTGSPCNSSSSSNFGSNTNNGYHHILSSCDTKSNHNKNSFGRAASALSLSLSLSPPPSTVPPLSSASSCSSASTCSPSASSPPTRFVFPTNANCKNWWFDTALVETPPQLEERFNFDGNLSSGSYRLPTSTDIRPFDSLDHYPTPSCLTDGRSQYSSINQHIPTTSPSLPESKGPCTLEFQGQQQQQIKRREKEEEGEESRHHSLPQTSHQGFQQIKPNTNTNTSTTQAHFLNRPRNPSPPPVLTGFCSLSKNTIKSSGEPSPQDYLGETDLPYPMPSTLQERQARQRKRAEQLRQLKIREEREARENIINHIKNSSGGRTYGSRRSTLRVGLGMRRRGASFSAGMYGIYPHSYSCTGTGTSFTPGSPSLSRPLSMSLSSWMSGHDDQNTLYHFDHRQHALLKRSPSSPVRSINCFNDNSINNIRSNDNSNNNEHNENNESSCNKPKPKNKSNGDIPRKPRICVGFDLQRTKVFEYEVGEAWTPCSNSAPPSPTAVHSAEGAQGYFSLYR</sequence>
<feature type="compositionally biased region" description="Polar residues" evidence="1">
    <location>
        <begin position="409"/>
        <end position="422"/>
    </location>
</feature>
<feature type="compositionally biased region" description="Polar residues" evidence="1">
    <location>
        <begin position="366"/>
        <end position="391"/>
    </location>
</feature>
<keyword evidence="3" id="KW-1185">Reference proteome</keyword>
<reference evidence="2 3" key="1">
    <citation type="submission" date="2016-07" db="EMBL/GenBank/DDBJ databases">
        <title>Pervasive Adenine N6-methylation of Active Genes in Fungi.</title>
        <authorList>
            <consortium name="DOE Joint Genome Institute"/>
            <person name="Mondo S.J."/>
            <person name="Dannebaum R.O."/>
            <person name="Kuo R.C."/>
            <person name="Labutti K."/>
            <person name="Haridas S."/>
            <person name="Kuo A."/>
            <person name="Salamov A."/>
            <person name="Ahrendt S.R."/>
            <person name="Lipzen A."/>
            <person name="Sullivan W."/>
            <person name="Andreopoulos W.B."/>
            <person name="Clum A."/>
            <person name="Lindquist E."/>
            <person name="Daum C."/>
            <person name="Ramamoorthy G.K."/>
            <person name="Gryganskyi A."/>
            <person name="Culley D."/>
            <person name="Magnuson J.K."/>
            <person name="James T.Y."/>
            <person name="O'Malley M.A."/>
            <person name="Stajich J.E."/>
            <person name="Spatafora J.W."/>
            <person name="Visel A."/>
            <person name="Grigoriev I.V."/>
        </authorList>
    </citation>
    <scope>NUCLEOTIDE SEQUENCE [LARGE SCALE GENOMIC DNA]</scope>
    <source>
        <strain evidence="2 3">NRRL 3116</strain>
    </source>
</reference>
<dbReference type="GeneID" id="33566325"/>
<dbReference type="InParanoid" id="A0A1Y2GM84"/>
<dbReference type="Proteomes" id="UP000193648">
    <property type="component" value="Unassembled WGS sequence"/>
</dbReference>
<evidence type="ECO:0000313" key="3">
    <source>
        <dbReference type="Proteomes" id="UP000193648"/>
    </source>
</evidence>
<dbReference type="RefSeq" id="XP_021880404.1">
    <property type="nucleotide sequence ID" value="XM_022024481.1"/>
</dbReference>
<feature type="region of interest" description="Disordered" evidence="1">
    <location>
        <begin position="305"/>
        <end position="450"/>
    </location>
</feature>
<comment type="caution">
    <text evidence="2">The sequence shown here is derived from an EMBL/GenBank/DDBJ whole genome shotgun (WGS) entry which is preliminary data.</text>
</comment>